<proteinExistence type="predicted"/>
<organism evidence="1 2">
    <name type="scientific">Mycobacterium innocens</name>
    <dbReference type="NCBI Taxonomy" id="2341083"/>
    <lineage>
        <taxon>Bacteria</taxon>
        <taxon>Bacillati</taxon>
        <taxon>Actinomycetota</taxon>
        <taxon>Actinomycetes</taxon>
        <taxon>Mycobacteriales</taxon>
        <taxon>Mycobacteriaceae</taxon>
        <taxon>Mycobacterium</taxon>
    </lineage>
</organism>
<protein>
    <submittedName>
        <fullName evidence="1">Uncharacterized protein</fullName>
    </submittedName>
</protein>
<name>A0A498PUQ7_9MYCO</name>
<sequence length="110" mass="10739">MLAAEQALQLLAGRPAGEKLRDEGVATRLLMAAATVTAATVTAATVSGAAVTAATVTAATVTAAAVTAATVTAATVMATTAPVAKRVPVPAPSRVIWKGAGLRLNARCTA</sequence>
<accession>A0A498PUQ7</accession>
<evidence type="ECO:0000313" key="2">
    <source>
        <dbReference type="Proteomes" id="UP000267289"/>
    </source>
</evidence>
<dbReference type="EMBL" id="UPHQ01000067">
    <property type="protein sequence ID" value="VBA37488.1"/>
    <property type="molecule type" value="Genomic_DNA"/>
</dbReference>
<evidence type="ECO:0000313" key="1">
    <source>
        <dbReference type="EMBL" id="VBA37488.1"/>
    </source>
</evidence>
<dbReference type="AlphaFoldDB" id="A0A498PUQ7"/>
<dbReference type="Proteomes" id="UP000267289">
    <property type="component" value="Unassembled WGS sequence"/>
</dbReference>
<gene>
    <name evidence="1" type="ORF">LAUMK13_01660</name>
</gene>
<keyword evidence="2" id="KW-1185">Reference proteome</keyword>
<reference evidence="1 2" key="1">
    <citation type="submission" date="2018-09" db="EMBL/GenBank/DDBJ databases">
        <authorList>
            <person name="Tagini F."/>
        </authorList>
    </citation>
    <scope>NUCLEOTIDE SEQUENCE [LARGE SCALE GENOMIC DNA]</scope>
    <source>
        <strain evidence="1 2">MK13</strain>
    </source>
</reference>